<organism evidence="6 7">
    <name type="scientific">Candidatus Yanofskybacteria bacterium GW2011_GWE2_40_11</name>
    <dbReference type="NCBI Taxonomy" id="1619033"/>
    <lineage>
        <taxon>Bacteria</taxon>
        <taxon>Candidatus Yanofskyibacteriota</taxon>
    </lineage>
</organism>
<evidence type="ECO:0000313" key="7">
    <source>
        <dbReference type="Proteomes" id="UP000034072"/>
    </source>
</evidence>
<accession>A0A0G0QSC7</accession>
<dbReference type="EMBL" id="LBXZ01000009">
    <property type="protein sequence ID" value="KKR40241.1"/>
    <property type="molecule type" value="Genomic_DNA"/>
</dbReference>
<proteinExistence type="predicted"/>
<evidence type="ECO:0000256" key="2">
    <source>
        <dbReference type="ARBA" id="ARBA00023136"/>
    </source>
</evidence>
<keyword evidence="3" id="KW-0812">Transmembrane</keyword>
<comment type="subcellular location">
    <subcellularLocation>
        <location evidence="1">Membrane</location>
    </subcellularLocation>
</comment>
<dbReference type="Pfam" id="PF00905">
    <property type="entry name" value="Transpeptidase"/>
    <property type="match status" value="1"/>
</dbReference>
<evidence type="ECO:0000313" key="6">
    <source>
        <dbReference type="EMBL" id="KKR40241.1"/>
    </source>
</evidence>
<keyword evidence="3" id="KW-1133">Transmembrane helix</keyword>
<evidence type="ECO:0000256" key="3">
    <source>
        <dbReference type="SAM" id="Phobius"/>
    </source>
</evidence>
<dbReference type="GO" id="GO:0005886">
    <property type="term" value="C:plasma membrane"/>
    <property type="evidence" value="ECO:0007669"/>
    <property type="project" value="TreeGrafter"/>
</dbReference>
<keyword evidence="2 3" id="KW-0472">Membrane</keyword>
<evidence type="ECO:0000259" key="5">
    <source>
        <dbReference type="Pfam" id="PF03717"/>
    </source>
</evidence>
<feature type="domain" description="Penicillin-binding protein transpeptidase" evidence="4">
    <location>
        <begin position="264"/>
        <end position="558"/>
    </location>
</feature>
<reference evidence="6 7" key="1">
    <citation type="journal article" date="2015" name="Nature">
        <title>rRNA introns, odd ribosomes, and small enigmatic genomes across a large radiation of phyla.</title>
        <authorList>
            <person name="Brown C.T."/>
            <person name="Hug L.A."/>
            <person name="Thomas B.C."/>
            <person name="Sharon I."/>
            <person name="Castelle C.J."/>
            <person name="Singh A."/>
            <person name="Wilkins M.J."/>
            <person name="Williams K.H."/>
            <person name="Banfield J.F."/>
        </authorList>
    </citation>
    <scope>NUCLEOTIDE SEQUENCE [LARGE SCALE GENOMIC DNA]</scope>
</reference>
<dbReference type="PANTHER" id="PTHR30627">
    <property type="entry name" value="PEPTIDOGLYCAN D,D-TRANSPEPTIDASE"/>
    <property type="match status" value="1"/>
</dbReference>
<feature type="transmembrane region" description="Helical" evidence="3">
    <location>
        <begin position="12"/>
        <end position="33"/>
    </location>
</feature>
<comment type="caution">
    <text evidence="6">The sequence shown here is derived from an EMBL/GenBank/DDBJ whole genome shotgun (WGS) entry which is preliminary data.</text>
</comment>
<dbReference type="Gene3D" id="3.30.450.330">
    <property type="match status" value="1"/>
</dbReference>
<dbReference type="AlphaFoldDB" id="A0A0G0QSC7"/>
<evidence type="ECO:0000259" key="4">
    <source>
        <dbReference type="Pfam" id="PF00905"/>
    </source>
</evidence>
<dbReference type="InterPro" id="IPR005311">
    <property type="entry name" value="PBP_dimer"/>
</dbReference>
<dbReference type="Proteomes" id="UP000034072">
    <property type="component" value="Unassembled WGS sequence"/>
</dbReference>
<evidence type="ECO:0000256" key="1">
    <source>
        <dbReference type="ARBA" id="ARBA00004370"/>
    </source>
</evidence>
<protein>
    <submittedName>
        <fullName evidence="6">Peptidoglycan glycosyltransferase</fullName>
    </submittedName>
</protein>
<dbReference type="SUPFAM" id="SSF56601">
    <property type="entry name" value="beta-lactamase/transpeptidase-like"/>
    <property type="match status" value="1"/>
</dbReference>
<dbReference type="InterPro" id="IPR050515">
    <property type="entry name" value="Beta-lactam/transpept"/>
</dbReference>
<dbReference type="PANTHER" id="PTHR30627:SF1">
    <property type="entry name" value="PEPTIDOGLYCAN D,D-TRANSPEPTIDASE FTSI"/>
    <property type="match status" value="1"/>
</dbReference>
<dbReference type="SUPFAM" id="SSF56519">
    <property type="entry name" value="Penicillin binding protein dimerisation domain"/>
    <property type="match status" value="1"/>
</dbReference>
<dbReference type="Pfam" id="PF03717">
    <property type="entry name" value="PBP_dimer"/>
    <property type="match status" value="1"/>
</dbReference>
<dbReference type="Gene3D" id="3.90.1310.10">
    <property type="entry name" value="Penicillin-binding protein 2a (Domain 2)"/>
    <property type="match status" value="1"/>
</dbReference>
<dbReference type="GO" id="GO:0016740">
    <property type="term" value="F:transferase activity"/>
    <property type="evidence" value="ECO:0007669"/>
    <property type="project" value="UniProtKB-KW"/>
</dbReference>
<gene>
    <name evidence="6" type="ORF">UT75_C0009G0014</name>
</gene>
<dbReference type="Gene3D" id="3.40.710.10">
    <property type="entry name" value="DD-peptidase/beta-lactamase superfamily"/>
    <property type="match status" value="1"/>
</dbReference>
<name>A0A0G0QSC7_9BACT</name>
<sequence length="583" mass="64196">MKGNENTRINIIFGFVILVTGLISYRLFVLSYINHSSYSRTAVAQRDRVSNVLARGNIYIQDPKKVANTEGKDSLFLAATNKKFALVQVNPSMVDKDKLDESAQKLADILMLDKERVLKLISTDGGYYKVVQRRLTNDQAEKIKSLGIKGISTALEMDRYYPGGSLAADVLGFLGYGQSGRIGQYGIESKYDEQLAVGSVTVDQEVSAESSYLDSVKKWFVKDDSKQKIVSRPSDIILTIDKNIQDYVEDRLINLLKKYEAEKGTIIVQDPNTGKILAMTDMPTFDPNKYSESKTSLFLNSSTQEVFEPGSSFKSITMAAGLDLNKITPQTSFTDTGSVNIAGYTIKNFSEKVFGVVNMSQVLEKSINTGVMHVESLMGDENFLNYVINMGFGQLTGVDLPGEVHGDITNLYSGRKINFLTASFGQGIAVTPIQLVNAYSTIANGGKLMKPYIVEKIIKEGGTEIITKPEIVGIPITEKTATKLKAMLVSVVDVGFDKARIKGYDIAGKTGTAQISDSKGGYTENQFIHDFMGFAPAYDAKFVILIKIDKPKGVTFASDSLSSTYREIANFLLNYYNIPPTRK</sequence>
<dbReference type="InterPro" id="IPR012338">
    <property type="entry name" value="Beta-lactam/transpept-like"/>
</dbReference>
<dbReference type="GO" id="GO:0071555">
    <property type="term" value="P:cell wall organization"/>
    <property type="evidence" value="ECO:0007669"/>
    <property type="project" value="TreeGrafter"/>
</dbReference>
<dbReference type="InterPro" id="IPR001460">
    <property type="entry name" value="PCN-bd_Tpept"/>
</dbReference>
<feature type="domain" description="Penicillin-binding protein dimerisation" evidence="5">
    <location>
        <begin position="79"/>
        <end position="196"/>
    </location>
</feature>
<dbReference type="InterPro" id="IPR036138">
    <property type="entry name" value="PBP_dimer_sf"/>
</dbReference>
<keyword evidence="6" id="KW-0808">Transferase</keyword>
<dbReference type="GO" id="GO:0008658">
    <property type="term" value="F:penicillin binding"/>
    <property type="evidence" value="ECO:0007669"/>
    <property type="project" value="InterPro"/>
</dbReference>